<name>A0AAD5HCB8_UMBRA</name>
<organism evidence="13 14">
    <name type="scientific">Umbelopsis ramanniana AG</name>
    <dbReference type="NCBI Taxonomy" id="1314678"/>
    <lineage>
        <taxon>Eukaryota</taxon>
        <taxon>Fungi</taxon>
        <taxon>Fungi incertae sedis</taxon>
        <taxon>Mucoromycota</taxon>
        <taxon>Mucoromycotina</taxon>
        <taxon>Umbelopsidomycetes</taxon>
        <taxon>Umbelopsidales</taxon>
        <taxon>Umbelopsidaceae</taxon>
        <taxon>Umbelopsis</taxon>
    </lineage>
</organism>
<evidence type="ECO:0000256" key="11">
    <source>
        <dbReference type="ARBA" id="ARBA00047957"/>
    </source>
</evidence>
<evidence type="ECO:0000313" key="14">
    <source>
        <dbReference type="Proteomes" id="UP001206595"/>
    </source>
</evidence>
<keyword evidence="10 12" id="KW-0819">tRNA processing</keyword>
<proteinExistence type="inferred from homology"/>
<reference evidence="13" key="2">
    <citation type="journal article" date="2022" name="Proc. Natl. Acad. Sci. U.S.A.">
        <title>Diploid-dominant life cycles characterize the early evolution of Fungi.</title>
        <authorList>
            <person name="Amses K.R."/>
            <person name="Simmons D.R."/>
            <person name="Longcore J.E."/>
            <person name="Mondo S.J."/>
            <person name="Seto K."/>
            <person name="Jeronimo G.H."/>
            <person name="Bonds A.E."/>
            <person name="Quandt C.A."/>
            <person name="Davis W.J."/>
            <person name="Chang Y."/>
            <person name="Federici B.A."/>
            <person name="Kuo A."/>
            <person name="LaButti K."/>
            <person name="Pangilinan J."/>
            <person name="Andreopoulos W."/>
            <person name="Tritt A."/>
            <person name="Riley R."/>
            <person name="Hundley H."/>
            <person name="Johnson J."/>
            <person name="Lipzen A."/>
            <person name="Barry K."/>
            <person name="Lang B.F."/>
            <person name="Cuomo C.A."/>
            <person name="Buchler N.E."/>
            <person name="Grigoriev I.V."/>
            <person name="Spatafora J.W."/>
            <person name="Stajich J.E."/>
            <person name="James T.Y."/>
        </authorList>
    </citation>
    <scope>NUCLEOTIDE SEQUENCE</scope>
    <source>
        <strain evidence="13">AG</strain>
    </source>
</reference>
<evidence type="ECO:0000256" key="10">
    <source>
        <dbReference type="ARBA" id="ARBA00022694"/>
    </source>
</evidence>
<dbReference type="GO" id="GO:0141101">
    <property type="term" value="F:tRNA(Ser) (uridine(44)-2'-O-)-methyltransferase activity"/>
    <property type="evidence" value="ECO:0007669"/>
    <property type="project" value="UniProtKB-EC"/>
</dbReference>
<comment type="caution">
    <text evidence="13">The sequence shown here is derived from an EMBL/GenBank/DDBJ whole genome shotgun (WGS) entry which is preliminary data.</text>
</comment>
<evidence type="ECO:0000313" key="13">
    <source>
        <dbReference type="EMBL" id="KAI8579060.1"/>
    </source>
</evidence>
<keyword evidence="6 12" id="KW-0963">Cytoplasm</keyword>
<evidence type="ECO:0000256" key="6">
    <source>
        <dbReference type="ARBA" id="ARBA00022490"/>
    </source>
</evidence>
<comment type="catalytic activity">
    <reaction evidence="11 12">
        <text>uridine(44) in tRNA(Ser) + S-adenosyl-L-methionine = 2'-O-methyluridine(44) in tRNA(Ser) + S-adenosyl-L-homocysteine + H(+)</text>
        <dbReference type="Rhea" id="RHEA:43100"/>
        <dbReference type="Rhea" id="RHEA-COMP:10339"/>
        <dbReference type="Rhea" id="RHEA-COMP:10340"/>
        <dbReference type="ChEBI" id="CHEBI:15378"/>
        <dbReference type="ChEBI" id="CHEBI:57856"/>
        <dbReference type="ChEBI" id="CHEBI:59789"/>
        <dbReference type="ChEBI" id="CHEBI:65315"/>
        <dbReference type="ChEBI" id="CHEBI:74478"/>
        <dbReference type="EC" id="2.1.1.211"/>
    </reaction>
</comment>
<dbReference type="AlphaFoldDB" id="A0AAD5HCB8"/>
<keyword evidence="14" id="KW-1185">Reference proteome</keyword>
<evidence type="ECO:0000256" key="12">
    <source>
        <dbReference type="RuleBase" id="RU368004"/>
    </source>
</evidence>
<keyword evidence="8 12" id="KW-0808">Transferase</keyword>
<dbReference type="GO" id="GO:0005737">
    <property type="term" value="C:cytoplasm"/>
    <property type="evidence" value="ECO:0007669"/>
    <property type="project" value="UniProtKB-SubCell"/>
</dbReference>
<evidence type="ECO:0000256" key="3">
    <source>
        <dbReference type="ARBA" id="ARBA00009056"/>
    </source>
</evidence>
<protein>
    <recommendedName>
        <fullName evidence="5 12">tRNA (uracil-O(2)-)-methyltransferase</fullName>
        <ecNumber evidence="4 12">2.1.1.211</ecNumber>
    </recommendedName>
</protein>
<gene>
    <name evidence="13" type="ORF">K450DRAFT_243662</name>
</gene>
<comment type="function">
    <text evidence="1">Probable adenosyl-L-methionine (AdoMet)-dependent tRNA (uracil-O(2)-)-methyltransferase.</text>
</comment>
<keyword evidence="9 12" id="KW-0949">S-adenosyl-L-methionine</keyword>
<comment type="subcellular location">
    <subcellularLocation>
        <location evidence="2 12">Cytoplasm</location>
    </subcellularLocation>
</comment>
<dbReference type="SUPFAM" id="SSF53335">
    <property type="entry name" value="S-adenosyl-L-methionine-dependent methyltransferases"/>
    <property type="match status" value="1"/>
</dbReference>
<reference evidence="13" key="1">
    <citation type="submission" date="2021-06" db="EMBL/GenBank/DDBJ databases">
        <authorList>
            <consortium name="DOE Joint Genome Institute"/>
            <person name="Mondo S.J."/>
            <person name="Amses K.R."/>
            <person name="Simmons D.R."/>
            <person name="Longcore J.E."/>
            <person name="Seto K."/>
            <person name="Alves G.H."/>
            <person name="Bonds A.E."/>
            <person name="Quandt C.A."/>
            <person name="Davis W.J."/>
            <person name="Chang Y."/>
            <person name="Letcher P.M."/>
            <person name="Powell M.J."/>
            <person name="Kuo A."/>
            <person name="Labutti K."/>
            <person name="Pangilinan J."/>
            <person name="Andreopoulos W."/>
            <person name="Tritt A."/>
            <person name="Riley R."/>
            <person name="Hundley H."/>
            <person name="Johnson J."/>
            <person name="Lipzen A."/>
            <person name="Barry K."/>
            <person name="Berbee M.L."/>
            <person name="Buchler N.E."/>
            <person name="Grigoriev I.V."/>
            <person name="Spatafora J.W."/>
            <person name="Stajich J.E."/>
            <person name="James T.Y."/>
        </authorList>
    </citation>
    <scope>NUCLEOTIDE SEQUENCE</scope>
    <source>
        <strain evidence="13">AG</strain>
    </source>
</reference>
<comment type="similarity">
    <text evidence="3 12">Belongs to the TRM44 family.</text>
</comment>
<accession>A0AAD5HCB8</accession>
<sequence length="448" mass="51743">MSDSDDLFKLFAPSYYFDKPRQYADSDWFIVAEQSILVDEEAFWAVVKKWTLEPELVIPPLRKCDIIDRVELPNERITRNLIPKRKSKDPILKELVEYHASNETRPARVTFAPDVVSENQLPFYYPKVRAYSLVFDSRITDDQHDTEAVIRLEIKPFSITQTGISNDKMIYALSEVFHKLYKWCIHTSLGYEKRANHDVLVPKEMYHETYARIKAKYADKIISQWTEKTDPTKFVFEDIAIASYLICLWQIERQRLGQSRLQSFVDLGCGNGLLTHLLVSEGHPGKGVDIAKRKIWDQLCDGKDDCLIVQSLHPPTASYPNVDWLIANHADELVPWTPIMAARTESRFIVIPCCYFQLDGSRHKGLSGLEGGKYREYTDYVKNIAIQCGYSIDEDQLRIPSTRNIAVVGQTRHPVEGLITETVGHFVARVSDRELEEQRRKKAAEKRK</sequence>
<dbReference type="Gene3D" id="3.40.50.150">
    <property type="entry name" value="Vaccinia Virus protein VP39"/>
    <property type="match status" value="1"/>
</dbReference>
<dbReference type="EC" id="2.1.1.211" evidence="4 12"/>
<evidence type="ECO:0000256" key="8">
    <source>
        <dbReference type="ARBA" id="ARBA00022679"/>
    </source>
</evidence>
<dbReference type="PANTHER" id="PTHR21210">
    <property type="entry name" value="TRNA (URACIL-O(2)-)-METHYLTRANSFERASE-RELATED"/>
    <property type="match status" value="1"/>
</dbReference>
<dbReference type="GeneID" id="75914806"/>
<dbReference type="Proteomes" id="UP001206595">
    <property type="component" value="Unassembled WGS sequence"/>
</dbReference>
<evidence type="ECO:0000256" key="2">
    <source>
        <dbReference type="ARBA" id="ARBA00004496"/>
    </source>
</evidence>
<dbReference type="GO" id="GO:0030488">
    <property type="term" value="P:tRNA methylation"/>
    <property type="evidence" value="ECO:0007669"/>
    <property type="project" value="UniProtKB-UniRule"/>
</dbReference>
<evidence type="ECO:0000256" key="7">
    <source>
        <dbReference type="ARBA" id="ARBA00022603"/>
    </source>
</evidence>
<evidence type="ECO:0000256" key="1">
    <source>
        <dbReference type="ARBA" id="ARBA00002778"/>
    </source>
</evidence>
<dbReference type="RefSeq" id="XP_051444064.1">
    <property type="nucleotide sequence ID" value="XM_051589461.1"/>
</dbReference>
<evidence type="ECO:0000256" key="9">
    <source>
        <dbReference type="ARBA" id="ARBA00022691"/>
    </source>
</evidence>
<evidence type="ECO:0000256" key="4">
    <source>
        <dbReference type="ARBA" id="ARBA00012795"/>
    </source>
</evidence>
<dbReference type="PANTHER" id="PTHR21210:SF0">
    <property type="entry name" value="TRNA (URACIL-O(2)-)-METHYLTRANSFERASE-RELATED"/>
    <property type="match status" value="1"/>
</dbReference>
<evidence type="ECO:0000256" key="5">
    <source>
        <dbReference type="ARBA" id="ARBA00017788"/>
    </source>
</evidence>
<dbReference type="InterPro" id="IPR011671">
    <property type="entry name" value="tRNA_uracil_MeTrfase"/>
</dbReference>
<comment type="function">
    <text evidence="12">Adenosyl-L-methionine (AdoMet)-dependent tRNA (uracil-O(2)-)-methyltransferase.</text>
</comment>
<dbReference type="Pfam" id="PF07757">
    <property type="entry name" value="AdoMet_MTase"/>
    <property type="match status" value="1"/>
</dbReference>
<dbReference type="InterPro" id="IPR029063">
    <property type="entry name" value="SAM-dependent_MTases_sf"/>
</dbReference>
<dbReference type="EMBL" id="MU620923">
    <property type="protein sequence ID" value="KAI8579060.1"/>
    <property type="molecule type" value="Genomic_DNA"/>
</dbReference>
<keyword evidence="7 12" id="KW-0489">Methyltransferase</keyword>